<gene>
    <name evidence="1" type="ORF">A2Z22_04590</name>
</gene>
<dbReference type="AlphaFoldDB" id="A0A1F7XBT7"/>
<proteinExistence type="predicted"/>
<dbReference type="Pfam" id="PF02585">
    <property type="entry name" value="PIG-L"/>
    <property type="match status" value="1"/>
</dbReference>
<dbReference type="SUPFAM" id="SSF102588">
    <property type="entry name" value="LmbE-like"/>
    <property type="match status" value="1"/>
</dbReference>
<name>A0A1F7XBT7_9BACT</name>
<dbReference type="InterPro" id="IPR003737">
    <property type="entry name" value="GlcNAc_PI_deacetylase-related"/>
</dbReference>
<evidence type="ECO:0008006" key="3">
    <source>
        <dbReference type="Google" id="ProtNLM"/>
    </source>
</evidence>
<sequence length="241" mass="28313">MENLTNILEKNKGGKLLAIFPHPDDECFLSGGLFQVAKKYNLKTYLLCLTKGGKGLNALNNGNIKKIRYKELLKSTKLLKINKIFLYDFEDANLRNTIDIWLPEVKKIIKKIHPQIVITFDPSGITGHPDHIVTCIQVLKTFREIAKPSFLLWRVPDRLEIKEFKENKSLSFAQKPNYFLKYSLKQKLTKIKAILSHQSQLKGLKYKILIIIESLINRKEYYFRVDVKRRYKAKYYKYEID</sequence>
<accession>A0A1F7XBT7</accession>
<dbReference type="PANTHER" id="PTHR12993:SF11">
    <property type="entry name" value="N-ACETYLGLUCOSAMINYL-PHOSPHATIDYLINOSITOL DE-N-ACETYLASE"/>
    <property type="match status" value="1"/>
</dbReference>
<dbReference type="PANTHER" id="PTHR12993">
    <property type="entry name" value="N-ACETYLGLUCOSAMINYL-PHOSPHATIDYLINOSITOL DE-N-ACETYLASE-RELATED"/>
    <property type="match status" value="1"/>
</dbReference>
<evidence type="ECO:0000313" key="1">
    <source>
        <dbReference type="EMBL" id="OGM12423.1"/>
    </source>
</evidence>
<organism evidence="1 2">
    <name type="scientific">Candidatus Woesebacteria bacterium RBG_16_34_12</name>
    <dbReference type="NCBI Taxonomy" id="1802480"/>
    <lineage>
        <taxon>Bacteria</taxon>
        <taxon>Candidatus Woeseibacteriota</taxon>
    </lineage>
</organism>
<reference evidence="1 2" key="1">
    <citation type="journal article" date="2016" name="Nat. Commun.">
        <title>Thousands of microbial genomes shed light on interconnected biogeochemical processes in an aquifer system.</title>
        <authorList>
            <person name="Anantharaman K."/>
            <person name="Brown C.T."/>
            <person name="Hug L.A."/>
            <person name="Sharon I."/>
            <person name="Castelle C.J."/>
            <person name="Probst A.J."/>
            <person name="Thomas B.C."/>
            <person name="Singh A."/>
            <person name="Wilkins M.J."/>
            <person name="Karaoz U."/>
            <person name="Brodie E.L."/>
            <person name="Williams K.H."/>
            <person name="Hubbard S.S."/>
            <person name="Banfield J.F."/>
        </authorList>
    </citation>
    <scope>NUCLEOTIDE SEQUENCE [LARGE SCALE GENOMIC DNA]</scope>
</reference>
<dbReference type="Gene3D" id="3.40.50.10320">
    <property type="entry name" value="LmbE-like"/>
    <property type="match status" value="1"/>
</dbReference>
<dbReference type="GO" id="GO:0016811">
    <property type="term" value="F:hydrolase activity, acting on carbon-nitrogen (but not peptide) bonds, in linear amides"/>
    <property type="evidence" value="ECO:0007669"/>
    <property type="project" value="TreeGrafter"/>
</dbReference>
<evidence type="ECO:0000313" key="2">
    <source>
        <dbReference type="Proteomes" id="UP000177053"/>
    </source>
</evidence>
<dbReference type="EMBL" id="MGFS01000001">
    <property type="protein sequence ID" value="OGM12423.1"/>
    <property type="molecule type" value="Genomic_DNA"/>
</dbReference>
<protein>
    <recommendedName>
        <fullName evidence="3">GlcNAc-PI de-N-acetylase</fullName>
    </recommendedName>
</protein>
<comment type="caution">
    <text evidence="1">The sequence shown here is derived from an EMBL/GenBank/DDBJ whole genome shotgun (WGS) entry which is preliminary data.</text>
</comment>
<dbReference type="Proteomes" id="UP000177053">
    <property type="component" value="Unassembled WGS sequence"/>
</dbReference>
<dbReference type="InterPro" id="IPR024078">
    <property type="entry name" value="LmbE-like_dom_sf"/>
</dbReference>